<reference evidence="1 2" key="1">
    <citation type="journal article" date="2019" name="Nat. Ecol. Evol.">
        <title>Megaphylogeny resolves global patterns of mushroom evolution.</title>
        <authorList>
            <person name="Varga T."/>
            <person name="Krizsan K."/>
            <person name="Foldi C."/>
            <person name="Dima B."/>
            <person name="Sanchez-Garcia M."/>
            <person name="Sanchez-Ramirez S."/>
            <person name="Szollosi G.J."/>
            <person name="Szarkandi J.G."/>
            <person name="Papp V."/>
            <person name="Albert L."/>
            <person name="Andreopoulos W."/>
            <person name="Angelini C."/>
            <person name="Antonin V."/>
            <person name="Barry K.W."/>
            <person name="Bougher N.L."/>
            <person name="Buchanan P."/>
            <person name="Buyck B."/>
            <person name="Bense V."/>
            <person name="Catcheside P."/>
            <person name="Chovatia M."/>
            <person name="Cooper J."/>
            <person name="Damon W."/>
            <person name="Desjardin D."/>
            <person name="Finy P."/>
            <person name="Geml J."/>
            <person name="Haridas S."/>
            <person name="Hughes K."/>
            <person name="Justo A."/>
            <person name="Karasinski D."/>
            <person name="Kautmanova I."/>
            <person name="Kiss B."/>
            <person name="Kocsube S."/>
            <person name="Kotiranta H."/>
            <person name="LaButti K.M."/>
            <person name="Lechner B.E."/>
            <person name="Liimatainen K."/>
            <person name="Lipzen A."/>
            <person name="Lukacs Z."/>
            <person name="Mihaltcheva S."/>
            <person name="Morgado L.N."/>
            <person name="Niskanen T."/>
            <person name="Noordeloos M.E."/>
            <person name="Ohm R.A."/>
            <person name="Ortiz-Santana B."/>
            <person name="Ovrebo C."/>
            <person name="Racz N."/>
            <person name="Riley R."/>
            <person name="Savchenko A."/>
            <person name="Shiryaev A."/>
            <person name="Soop K."/>
            <person name="Spirin V."/>
            <person name="Szebenyi C."/>
            <person name="Tomsovsky M."/>
            <person name="Tulloss R.E."/>
            <person name="Uehling J."/>
            <person name="Grigoriev I.V."/>
            <person name="Vagvolgyi C."/>
            <person name="Papp T."/>
            <person name="Martin F.M."/>
            <person name="Miettinen O."/>
            <person name="Hibbett D.S."/>
            <person name="Nagy L.G."/>
        </authorList>
    </citation>
    <scope>NUCLEOTIDE SEQUENCE [LARGE SCALE GENOMIC DNA]</scope>
    <source>
        <strain evidence="1 2">CBS 166.37</strain>
    </source>
</reference>
<proteinExistence type="predicted"/>
<dbReference type="EMBL" id="ML213730">
    <property type="protein sequence ID" value="TFK31585.1"/>
    <property type="molecule type" value="Genomic_DNA"/>
</dbReference>
<dbReference type="Proteomes" id="UP000308652">
    <property type="component" value="Unassembled WGS sequence"/>
</dbReference>
<evidence type="ECO:0000313" key="2">
    <source>
        <dbReference type="Proteomes" id="UP000308652"/>
    </source>
</evidence>
<dbReference type="OrthoDB" id="3270336at2759"/>
<name>A0A5C3LG47_9AGAR</name>
<organism evidence="1 2">
    <name type="scientific">Crucibulum laeve</name>
    <dbReference type="NCBI Taxonomy" id="68775"/>
    <lineage>
        <taxon>Eukaryota</taxon>
        <taxon>Fungi</taxon>
        <taxon>Dikarya</taxon>
        <taxon>Basidiomycota</taxon>
        <taxon>Agaricomycotina</taxon>
        <taxon>Agaricomycetes</taxon>
        <taxon>Agaricomycetidae</taxon>
        <taxon>Agaricales</taxon>
        <taxon>Agaricineae</taxon>
        <taxon>Nidulariaceae</taxon>
        <taxon>Crucibulum</taxon>
    </lineage>
</organism>
<evidence type="ECO:0000313" key="1">
    <source>
        <dbReference type="EMBL" id="TFK31585.1"/>
    </source>
</evidence>
<accession>A0A5C3LG47</accession>
<keyword evidence="2" id="KW-1185">Reference proteome</keyword>
<gene>
    <name evidence="1" type="ORF">BDQ12DRAFT_618659</name>
</gene>
<sequence length="195" mass="21889">MPQYCGLGYCPEGYTPDHLDYSGYVTHCDHFLRSAAGCAALLVGGIVACLAYKAVGYDLVIAGPSDNVYKTGWCYWDGQRSLQGLWDDMLTEDETDTICGVYRVSTGMPKWPPTTDLSWWPKPSIWNECGLVVGYWSSDCKSWFQRCIEKLRAGVLVLKNPKDWHHSLRFIRDAARIAKSNETLAAESVSQLFSQ</sequence>
<protein>
    <submittedName>
        <fullName evidence="1">Uncharacterized protein</fullName>
    </submittedName>
</protein>
<dbReference type="AlphaFoldDB" id="A0A5C3LG47"/>